<protein>
    <submittedName>
        <fullName evidence="1">Uncharacterized protein</fullName>
    </submittedName>
</protein>
<dbReference type="Proteomes" id="UP001301152">
    <property type="component" value="Unassembled WGS sequence"/>
</dbReference>
<name>A0ABT3QH33_9PROT</name>
<sequence>MIPEISILLDKIDKQRGCAEPPATQEDINIVNDYLIKKFKITLPKIWPDI</sequence>
<comment type="caution">
    <text evidence="1">The sequence shown here is derived from an EMBL/GenBank/DDBJ whole genome shotgun (WGS) entry which is preliminary data.</text>
</comment>
<gene>
    <name evidence="1" type="ORF">OQ497_11615</name>
</gene>
<dbReference type="EMBL" id="JAPIUZ010000007">
    <property type="protein sequence ID" value="MCX2564600.1"/>
    <property type="molecule type" value="Genomic_DNA"/>
</dbReference>
<keyword evidence="2" id="KW-1185">Reference proteome</keyword>
<proteinExistence type="predicted"/>
<reference evidence="1 2" key="1">
    <citation type="submission" date="2022-11" db="EMBL/GenBank/DDBJ databases">
        <title>Genome sequencing of Acetobacter type strain.</title>
        <authorList>
            <person name="Heo J."/>
            <person name="Lee D."/>
            <person name="Han B.-H."/>
            <person name="Hong S.-B."/>
            <person name="Kwon S.-W."/>
        </authorList>
    </citation>
    <scope>NUCLEOTIDE SEQUENCE [LARGE SCALE GENOMIC DNA]</scope>
    <source>
        <strain evidence="1 2">KACC 21253</strain>
    </source>
</reference>
<evidence type="ECO:0000313" key="2">
    <source>
        <dbReference type="Proteomes" id="UP001301152"/>
    </source>
</evidence>
<dbReference type="RefSeq" id="WP_173560159.1">
    <property type="nucleotide sequence ID" value="NZ_JAPIUZ010000007.1"/>
</dbReference>
<accession>A0ABT3QH33</accession>
<organism evidence="1 2">
    <name type="scientific">Acetobacter thailandicus</name>
    <dbReference type="NCBI Taxonomy" id="1502842"/>
    <lineage>
        <taxon>Bacteria</taxon>
        <taxon>Pseudomonadati</taxon>
        <taxon>Pseudomonadota</taxon>
        <taxon>Alphaproteobacteria</taxon>
        <taxon>Acetobacterales</taxon>
        <taxon>Acetobacteraceae</taxon>
        <taxon>Acetobacter</taxon>
    </lineage>
</organism>
<evidence type="ECO:0000313" key="1">
    <source>
        <dbReference type="EMBL" id="MCX2564600.1"/>
    </source>
</evidence>